<dbReference type="EMBL" id="PJNW01000005">
    <property type="protein sequence ID" value="PKR89404.1"/>
    <property type="molecule type" value="Genomic_DNA"/>
</dbReference>
<dbReference type="GO" id="GO:0009055">
    <property type="term" value="F:electron transfer activity"/>
    <property type="evidence" value="ECO:0007669"/>
    <property type="project" value="InterPro"/>
</dbReference>
<keyword evidence="4" id="KW-0249">Electron transport</keyword>
<evidence type="ECO:0000256" key="3">
    <source>
        <dbReference type="ARBA" id="ARBA00022723"/>
    </source>
</evidence>
<dbReference type="PRINTS" id="PR00604">
    <property type="entry name" value="CYTCHRMECIAB"/>
</dbReference>
<keyword evidence="3 6" id="KW-0479">Metal-binding</keyword>
<evidence type="ECO:0000313" key="11">
    <source>
        <dbReference type="Proteomes" id="UP000233491"/>
    </source>
</evidence>
<proteinExistence type="predicted"/>
<evidence type="ECO:0000256" key="4">
    <source>
        <dbReference type="ARBA" id="ARBA00022982"/>
    </source>
</evidence>
<evidence type="ECO:0000256" key="7">
    <source>
        <dbReference type="SAM" id="MobiDB-lite"/>
    </source>
</evidence>
<evidence type="ECO:0000256" key="2">
    <source>
        <dbReference type="ARBA" id="ARBA00022617"/>
    </source>
</evidence>
<reference evidence="10 11" key="1">
    <citation type="submission" date="2017-12" db="EMBL/GenBank/DDBJ databases">
        <title>Anaerobic carbon monoxide metabolism by Pleomorphomonas carboxyditropha sp. nov., a new mesophilic hydrogenogenic carboxidotroph.</title>
        <authorList>
            <person name="Esquivel-Elizondo S."/>
            <person name="Krajmalnik-Brown R."/>
        </authorList>
    </citation>
    <scope>NUCLEOTIDE SEQUENCE [LARGE SCALE GENOMIC DNA]</scope>
    <source>
        <strain evidence="10 11">R5-392</strain>
    </source>
</reference>
<feature type="domain" description="Cytochrome c" evidence="9">
    <location>
        <begin position="132"/>
        <end position="234"/>
    </location>
</feature>
<evidence type="ECO:0000259" key="9">
    <source>
        <dbReference type="PROSITE" id="PS51007"/>
    </source>
</evidence>
<dbReference type="Gene3D" id="1.10.760.10">
    <property type="entry name" value="Cytochrome c-like domain"/>
    <property type="match status" value="1"/>
</dbReference>
<sequence>MSRAPGRAPRDPKEPVSLMSLQPNKILGAVLAVAVVAFAIDFVSDQIFAKQDLKTPGYVVDMNAAPAVAAAEAPAPAAVEPDPNASAPAGAQQAATAADAGAAPETQQVAAAAPAAAAASDVAPIADRLKTADVAAGEKASKVCTACHSFADSGANKVGPGLWEVVNRKPGTHEGFKYSPAMMTFGETHTWDYATLDVYLTNPKAEVPGNKMAFAGVKKPEDRANLIAYLRSLSANPAPLP</sequence>
<dbReference type="InterPro" id="IPR036909">
    <property type="entry name" value="Cyt_c-like_dom_sf"/>
</dbReference>
<dbReference type="GO" id="GO:0046872">
    <property type="term" value="F:metal ion binding"/>
    <property type="evidence" value="ECO:0007669"/>
    <property type="project" value="UniProtKB-KW"/>
</dbReference>
<keyword evidence="11" id="KW-1185">Reference proteome</keyword>
<comment type="caution">
    <text evidence="10">The sequence shown here is derived from an EMBL/GenBank/DDBJ whole genome shotgun (WGS) entry which is preliminary data.</text>
</comment>
<dbReference type="SUPFAM" id="SSF46626">
    <property type="entry name" value="Cytochrome c"/>
    <property type="match status" value="1"/>
</dbReference>
<evidence type="ECO:0000256" key="8">
    <source>
        <dbReference type="SAM" id="Phobius"/>
    </source>
</evidence>
<dbReference type="InterPro" id="IPR009056">
    <property type="entry name" value="Cyt_c-like_dom"/>
</dbReference>
<keyword evidence="5 6" id="KW-0408">Iron</keyword>
<dbReference type="AlphaFoldDB" id="A0A2N3LY53"/>
<evidence type="ECO:0000313" key="10">
    <source>
        <dbReference type="EMBL" id="PKR89404.1"/>
    </source>
</evidence>
<feature type="region of interest" description="Disordered" evidence="7">
    <location>
        <begin position="75"/>
        <end position="102"/>
    </location>
</feature>
<keyword evidence="8" id="KW-0472">Membrane</keyword>
<dbReference type="RefSeq" id="WP_101288715.1">
    <property type="nucleotide sequence ID" value="NZ_FOUQ01000005.1"/>
</dbReference>
<keyword evidence="8" id="KW-0812">Transmembrane</keyword>
<dbReference type="PROSITE" id="PS51007">
    <property type="entry name" value="CYTC"/>
    <property type="match status" value="1"/>
</dbReference>
<accession>A0A2N3LY53</accession>
<name>A0A2N3LY53_9HYPH</name>
<dbReference type="Proteomes" id="UP000233491">
    <property type="component" value="Unassembled WGS sequence"/>
</dbReference>
<gene>
    <name evidence="10" type="ORF">CXZ10_08430</name>
</gene>
<dbReference type="Pfam" id="PF00034">
    <property type="entry name" value="Cytochrom_C"/>
    <property type="match status" value="1"/>
</dbReference>
<evidence type="ECO:0000256" key="5">
    <source>
        <dbReference type="ARBA" id="ARBA00023004"/>
    </source>
</evidence>
<protein>
    <submittedName>
        <fullName evidence="10">Cytochrome c family protein</fullName>
    </submittedName>
</protein>
<dbReference type="PANTHER" id="PTHR11961">
    <property type="entry name" value="CYTOCHROME C"/>
    <property type="match status" value="1"/>
</dbReference>
<keyword evidence="1" id="KW-0813">Transport</keyword>
<organism evidence="10 11">
    <name type="scientific">Pleomorphomonas diazotrophica</name>
    <dbReference type="NCBI Taxonomy" id="1166257"/>
    <lineage>
        <taxon>Bacteria</taxon>
        <taxon>Pseudomonadati</taxon>
        <taxon>Pseudomonadota</taxon>
        <taxon>Alphaproteobacteria</taxon>
        <taxon>Hyphomicrobiales</taxon>
        <taxon>Pleomorphomonadaceae</taxon>
        <taxon>Pleomorphomonas</taxon>
    </lineage>
</organism>
<keyword evidence="8" id="KW-1133">Transmembrane helix</keyword>
<evidence type="ECO:0000256" key="6">
    <source>
        <dbReference type="PROSITE-ProRule" id="PRU00433"/>
    </source>
</evidence>
<dbReference type="OrthoDB" id="9805828at2"/>
<feature type="transmembrane region" description="Helical" evidence="8">
    <location>
        <begin position="26"/>
        <end position="44"/>
    </location>
</feature>
<dbReference type="InterPro" id="IPR002327">
    <property type="entry name" value="Cyt_c_1A/1B"/>
</dbReference>
<dbReference type="GO" id="GO:0020037">
    <property type="term" value="F:heme binding"/>
    <property type="evidence" value="ECO:0007669"/>
    <property type="project" value="InterPro"/>
</dbReference>
<evidence type="ECO:0000256" key="1">
    <source>
        <dbReference type="ARBA" id="ARBA00022448"/>
    </source>
</evidence>
<keyword evidence="2 6" id="KW-0349">Heme</keyword>